<sequence>MSALGDKDAEMAYILANMKGEDEETVISTSGDTIAHVGSKPCQHLVVSSDVIKAASPIFAIMVTKARMRQSYEDTDLLHTHFKFDNPFILKVLFSVLHGIEMFKAYDWDVDTVWKLIRVAQNYHCAPLFLSFVEGLSPIFTPLWKIITPGTEGINPVDRFEAQMKLVAICIAVDSDVVFWHVTRAMVKEYVQEVAEEVGLDWSIVHHNVYRDVYDCIQDLSEVFKCDLQEGMSDAEELIKSIAEQFDEAASRCPHSFITCFHHALQATGQAPSSATMHEVRSVVKKYCKSLDKVCKSGCASCDALDEVKVHLQSVLNSTKLDGLSLSEFMEYVPEARRCIQDHCCDEVECDM</sequence>
<evidence type="ECO:0000313" key="2">
    <source>
        <dbReference type="Proteomes" id="UP000018001"/>
    </source>
</evidence>
<gene>
    <name evidence="1" type="ORF">PVAR5_5408</name>
</gene>
<dbReference type="EMBL" id="BAUL01000173">
    <property type="protein sequence ID" value="GAD96743.1"/>
    <property type="molecule type" value="Genomic_DNA"/>
</dbReference>
<dbReference type="AlphaFoldDB" id="V5FXC1"/>
<dbReference type="Proteomes" id="UP000018001">
    <property type="component" value="Unassembled WGS sequence"/>
</dbReference>
<dbReference type="HOGENOM" id="CLU_787545_0_0_1"/>
<dbReference type="InParanoid" id="V5FXC1"/>
<accession>V5FXC1</accession>
<protein>
    <submittedName>
        <fullName evidence="1">Uncharacterized protein</fullName>
    </submittedName>
</protein>
<reference evidence="2" key="1">
    <citation type="journal article" date="2014" name="Genome Announc.">
        <title>Draft genome sequence of the formaldehyde-resistant fungus Byssochlamys spectabilis No. 5 (anamorph Paecilomyces variotii No. 5) (NBRC109023).</title>
        <authorList>
            <person name="Oka T."/>
            <person name="Ekino K."/>
            <person name="Fukuda K."/>
            <person name="Nomura Y."/>
        </authorList>
    </citation>
    <scope>NUCLEOTIDE SEQUENCE [LARGE SCALE GENOMIC DNA]</scope>
    <source>
        <strain evidence="2">No. 5 / NBRC 109023</strain>
    </source>
</reference>
<evidence type="ECO:0000313" key="1">
    <source>
        <dbReference type="EMBL" id="GAD96743.1"/>
    </source>
</evidence>
<organism evidence="1 2">
    <name type="scientific">Byssochlamys spectabilis (strain No. 5 / NBRC 109023)</name>
    <name type="common">Paecilomyces variotii</name>
    <dbReference type="NCBI Taxonomy" id="1356009"/>
    <lineage>
        <taxon>Eukaryota</taxon>
        <taxon>Fungi</taxon>
        <taxon>Dikarya</taxon>
        <taxon>Ascomycota</taxon>
        <taxon>Pezizomycotina</taxon>
        <taxon>Eurotiomycetes</taxon>
        <taxon>Eurotiomycetidae</taxon>
        <taxon>Eurotiales</taxon>
        <taxon>Thermoascaceae</taxon>
        <taxon>Paecilomyces</taxon>
    </lineage>
</organism>
<comment type="caution">
    <text evidence="1">The sequence shown here is derived from an EMBL/GenBank/DDBJ whole genome shotgun (WGS) entry which is preliminary data.</text>
</comment>
<name>V5FXC1_BYSSN</name>
<keyword evidence="2" id="KW-1185">Reference proteome</keyword>
<dbReference type="OrthoDB" id="10395786at2759"/>
<proteinExistence type="predicted"/>